<dbReference type="Pfam" id="PF00635">
    <property type="entry name" value="Motile_Sperm"/>
    <property type="match status" value="1"/>
</dbReference>
<dbReference type="Proteomes" id="UP001303046">
    <property type="component" value="Unassembled WGS sequence"/>
</dbReference>
<reference evidence="1 2" key="1">
    <citation type="submission" date="2023-08" db="EMBL/GenBank/DDBJ databases">
        <title>A Necator americanus chromosomal reference genome.</title>
        <authorList>
            <person name="Ilik V."/>
            <person name="Petrzelkova K.J."/>
            <person name="Pardy F."/>
            <person name="Fuh T."/>
            <person name="Niatou-Singa F.S."/>
            <person name="Gouil Q."/>
            <person name="Baker L."/>
            <person name="Ritchie M.E."/>
            <person name="Jex A.R."/>
            <person name="Gazzola D."/>
            <person name="Li H."/>
            <person name="Toshio Fujiwara R."/>
            <person name="Zhan B."/>
            <person name="Aroian R.V."/>
            <person name="Pafco B."/>
            <person name="Schwarz E.M."/>
        </authorList>
    </citation>
    <scope>NUCLEOTIDE SEQUENCE [LARGE SCALE GENOMIC DNA]</scope>
    <source>
        <strain evidence="1 2">Aroian</strain>
        <tissue evidence="1">Whole animal</tissue>
    </source>
</reference>
<protein>
    <submittedName>
        <fullName evidence="1">Uncharacterized protein</fullName>
    </submittedName>
</protein>
<accession>A0ABR1DQ11</accession>
<dbReference type="CTD" id="25349867"/>
<name>A0ABR1DQ11_NECAM</name>
<keyword evidence="2" id="KW-1185">Reference proteome</keyword>
<dbReference type="InterPro" id="IPR008962">
    <property type="entry name" value="PapD-like_sf"/>
</dbReference>
<dbReference type="InterPro" id="IPR013783">
    <property type="entry name" value="Ig-like_fold"/>
</dbReference>
<dbReference type="PANTHER" id="PTHR22947:SF7">
    <property type="entry name" value="MSP DOMAIN-CONTAINING PROTEIN-RELATED"/>
    <property type="match status" value="1"/>
</dbReference>
<evidence type="ECO:0000313" key="1">
    <source>
        <dbReference type="EMBL" id="KAK6752519.1"/>
    </source>
</evidence>
<proteinExistence type="predicted"/>
<dbReference type="Gene3D" id="2.60.40.10">
    <property type="entry name" value="Immunoglobulins"/>
    <property type="match status" value="1"/>
</dbReference>
<evidence type="ECO:0000313" key="2">
    <source>
        <dbReference type="Proteomes" id="UP001303046"/>
    </source>
</evidence>
<dbReference type="PANTHER" id="PTHR22947">
    <property type="entry name" value="MAJOR SPERM PROTEIN"/>
    <property type="match status" value="1"/>
</dbReference>
<sequence>MALFGSPQTVIFEADGGSAVYTLTNAGMTDLIYKIKSSNNKDYRFKNVYGFIDAGTKLGIEITRTKAPPKNDKFIVQYAPAPSGAKDPQAAWKNQNPLAEISVGLYALR</sequence>
<gene>
    <name evidence="1" type="primary">Necator_chrIV.g17050</name>
    <name evidence="1" type="ORF">RB195_003752</name>
</gene>
<dbReference type="SUPFAM" id="SSF49354">
    <property type="entry name" value="PapD-like"/>
    <property type="match status" value="1"/>
</dbReference>
<organism evidence="1 2">
    <name type="scientific">Necator americanus</name>
    <name type="common">Human hookworm</name>
    <dbReference type="NCBI Taxonomy" id="51031"/>
    <lineage>
        <taxon>Eukaryota</taxon>
        <taxon>Metazoa</taxon>
        <taxon>Ecdysozoa</taxon>
        <taxon>Nematoda</taxon>
        <taxon>Chromadorea</taxon>
        <taxon>Rhabditida</taxon>
        <taxon>Rhabditina</taxon>
        <taxon>Rhabditomorpha</taxon>
        <taxon>Strongyloidea</taxon>
        <taxon>Ancylostomatidae</taxon>
        <taxon>Bunostominae</taxon>
        <taxon>Necator</taxon>
    </lineage>
</organism>
<comment type="caution">
    <text evidence="1">The sequence shown here is derived from an EMBL/GenBank/DDBJ whole genome shotgun (WGS) entry which is preliminary data.</text>
</comment>
<dbReference type="InterPro" id="IPR051774">
    <property type="entry name" value="Sperm-specific_class_P"/>
</dbReference>
<dbReference type="KEGG" id="nai:NECAME_09838"/>
<dbReference type="EMBL" id="JAVFWL010000004">
    <property type="protein sequence ID" value="KAK6752519.1"/>
    <property type="molecule type" value="Genomic_DNA"/>
</dbReference>
<dbReference type="InterPro" id="IPR000535">
    <property type="entry name" value="MSP_dom"/>
</dbReference>
<dbReference type="PROSITE" id="PS50202">
    <property type="entry name" value="MSP"/>
    <property type="match status" value="1"/>
</dbReference>